<dbReference type="Pfam" id="PF13409">
    <property type="entry name" value="GST_N_2"/>
    <property type="match status" value="1"/>
</dbReference>
<sequence length="208" mass="22873">MNTAIELYGAETGNTIRAAIALEEAGIAYTACPVDLYSGEHRDPAFLALNPAGKVPTLVDRSSTPALVINQSNAIIQYADGQAPGRLSPAEHGPERNRVFDRYFFFVTDIIAPSHAAFFLHQAGMHDAAELLQRRVIEQFKLAETFLTGEFMAGEQFSMADISAFTLAKSIRDRLDWKALPCLSRWYATIEARPAVQRGLKAFSTHVA</sequence>
<name>A0A2Z4RCC1_PSEPU</name>
<keyword evidence="3" id="KW-0808">Transferase</keyword>
<dbReference type="Gene3D" id="1.20.1050.10">
    <property type="match status" value="1"/>
</dbReference>
<dbReference type="GO" id="GO:0016740">
    <property type="term" value="F:transferase activity"/>
    <property type="evidence" value="ECO:0007669"/>
    <property type="project" value="UniProtKB-KW"/>
</dbReference>
<dbReference type="InterPro" id="IPR010987">
    <property type="entry name" value="Glutathione-S-Trfase_C-like"/>
</dbReference>
<gene>
    <name evidence="3" type="ORF">DKY63_00295</name>
</gene>
<dbReference type="InterPro" id="IPR040079">
    <property type="entry name" value="Glutathione_S-Trfase"/>
</dbReference>
<dbReference type="RefSeq" id="WP_110962246.1">
    <property type="nucleotide sequence ID" value="NZ_CP029693.1"/>
</dbReference>
<dbReference type="SUPFAM" id="SSF52833">
    <property type="entry name" value="Thioredoxin-like"/>
    <property type="match status" value="1"/>
</dbReference>
<feature type="domain" description="GST N-terminal" evidence="1">
    <location>
        <begin position="2"/>
        <end position="87"/>
    </location>
</feature>
<dbReference type="AlphaFoldDB" id="A0A2Z4RCC1"/>
<dbReference type="InterPro" id="IPR004046">
    <property type="entry name" value="GST_C"/>
</dbReference>
<dbReference type="Pfam" id="PF14497">
    <property type="entry name" value="GST_C_3"/>
    <property type="match status" value="1"/>
</dbReference>
<evidence type="ECO:0000313" key="3">
    <source>
        <dbReference type="EMBL" id="AWY38425.1"/>
    </source>
</evidence>
<dbReference type="PROSITE" id="PS50405">
    <property type="entry name" value="GST_CTER"/>
    <property type="match status" value="1"/>
</dbReference>
<dbReference type="InterPro" id="IPR004045">
    <property type="entry name" value="Glutathione_S-Trfase_N"/>
</dbReference>
<dbReference type="SUPFAM" id="SSF47616">
    <property type="entry name" value="GST C-terminal domain-like"/>
    <property type="match status" value="1"/>
</dbReference>
<protein>
    <submittedName>
        <fullName evidence="3">Glutathione S-transferase family protein</fullName>
    </submittedName>
</protein>
<dbReference type="InterPro" id="IPR036249">
    <property type="entry name" value="Thioredoxin-like_sf"/>
</dbReference>
<dbReference type="Proteomes" id="UP000250299">
    <property type="component" value="Chromosome"/>
</dbReference>
<organism evidence="3 4">
    <name type="scientific">Pseudomonas putida</name>
    <name type="common">Arthrobacter siderocapsulatus</name>
    <dbReference type="NCBI Taxonomy" id="303"/>
    <lineage>
        <taxon>Bacteria</taxon>
        <taxon>Pseudomonadati</taxon>
        <taxon>Pseudomonadota</taxon>
        <taxon>Gammaproteobacteria</taxon>
        <taxon>Pseudomonadales</taxon>
        <taxon>Pseudomonadaceae</taxon>
        <taxon>Pseudomonas</taxon>
    </lineage>
</organism>
<proteinExistence type="predicted"/>
<dbReference type="EMBL" id="CP029693">
    <property type="protein sequence ID" value="AWY38425.1"/>
    <property type="molecule type" value="Genomic_DNA"/>
</dbReference>
<dbReference type="Gene3D" id="3.40.30.10">
    <property type="entry name" value="Glutaredoxin"/>
    <property type="match status" value="1"/>
</dbReference>
<feature type="domain" description="GST C-terminal" evidence="2">
    <location>
        <begin position="93"/>
        <end position="208"/>
    </location>
</feature>
<accession>A0A2Z4RCC1</accession>
<dbReference type="OrthoDB" id="5740960at2"/>
<dbReference type="PANTHER" id="PTHR44051:SF8">
    <property type="entry name" value="GLUTATHIONE S-TRANSFERASE GSTA"/>
    <property type="match status" value="1"/>
</dbReference>
<dbReference type="PANTHER" id="PTHR44051">
    <property type="entry name" value="GLUTATHIONE S-TRANSFERASE-RELATED"/>
    <property type="match status" value="1"/>
</dbReference>
<dbReference type="InterPro" id="IPR036282">
    <property type="entry name" value="Glutathione-S-Trfase_C_sf"/>
</dbReference>
<evidence type="ECO:0000259" key="2">
    <source>
        <dbReference type="PROSITE" id="PS50405"/>
    </source>
</evidence>
<dbReference type="SFLD" id="SFLDG00358">
    <property type="entry name" value="Main_(cytGST)"/>
    <property type="match status" value="1"/>
</dbReference>
<dbReference type="PROSITE" id="PS50404">
    <property type="entry name" value="GST_NTER"/>
    <property type="match status" value="1"/>
</dbReference>
<evidence type="ECO:0000259" key="1">
    <source>
        <dbReference type="PROSITE" id="PS50404"/>
    </source>
</evidence>
<reference evidence="3 4" key="1">
    <citation type="submission" date="2018-05" db="EMBL/GenBank/DDBJ databases">
        <title>Whole genome sequence of Pseudomonas putida JBC17.</title>
        <authorList>
            <person name="Lee Y.H."/>
            <person name="David K."/>
        </authorList>
    </citation>
    <scope>NUCLEOTIDE SEQUENCE [LARGE SCALE GENOMIC DNA]</scope>
    <source>
        <strain evidence="3 4">JBC17</strain>
    </source>
</reference>
<dbReference type="SFLD" id="SFLDS00019">
    <property type="entry name" value="Glutathione_Transferase_(cytos"/>
    <property type="match status" value="1"/>
</dbReference>
<evidence type="ECO:0000313" key="4">
    <source>
        <dbReference type="Proteomes" id="UP000250299"/>
    </source>
</evidence>